<dbReference type="Proteomes" id="UP000076335">
    <property type="component" value="Unassembled WGS sequence"/>
</dbReference>
<dbReference type="EMBL" id="LPVY01000012">
    <property type="protein sequence ID" value="KZB64584.1"/>
    <property type="molecule type" value="Genomic_DNA"/>
</dbReference>
<comment type="caution">
    <text evidence="1">The sequence shown here is derived from an EMBL/GenBank/DDBJ whole genome shotgun (WGS) entry which is preliminary data.</text>
</comment>
<protein>
    <submittedName>
        <fullName evidence="1">Uncharacterized protein</fullName>
    </submittedName>
</protein>
<dbReference type="AlphaFoldDB" id="A0A154L594"/>
<evidence type="ECO:0000313" key="2">
    <source>
        <dbReference type="Proteomes" id="UP000076335"/>
    </source>
</evidence>
<evidence type="ECO:0000313" key="1">
    <source>
        <dbReference type="EMBL" id="KZB64584.1"/>
    </source>
</evidence>
<gene>
    <name evidence="1" type="ORF">AUP42_01415</name>
</gene>
<proteinExistence type="predicted"/>
<reference evidence="1 2" key="1">
    <citation type="submission" date="2015-12" db="EMBL/GenBank/DDBJ databases">
        <title>Genome sequence of Thalassospira lucentensis MCCC 1A02072.</title>
        <authorList>
            <person name="Lu L."/>
            <person name="Lai Q."/>
            <person name="Shao Z."/>
            <person name="Qian P."/>
        </authorList>
    </citation>
    <scope>NUCLEOTIDE SEQUENCE [LARGE SCALE GENOMIC DNA]</scope>
    <source>
        <strain evidence="1 2">MCCC 1A02072</strain>
    </source>
</reference>
<name>A0A154L594_9PROT</name>
<organism evidence="1 2">
    <name type="scientific">Thalassospira lucentensis</name>
    <dbReference type="NCBI Taxonomy" id="168935"/>
    <lineage>
        <taxon>Bacteria</taxon>
        <taxon>Pseudomonadati</taxon>
        <taxon>Pseudomonadota</taxon>
        <taxon>Alphaproteobacteria</taxon>
        <taxon>Rhodospirillales</taxon>
        <taxon>Thalassospiraceae</taxon>
        <taxon>Thalassospira</taxon>
    </lineage>
</organism>
<accession>A0A154L594</accession>
<sequence>MEPVVRWTPAFAGVTVEGAGVTIEGGLPATNPATNIVIPAQAGIQGAGQKGMISASSGRRAI</sequence>